<evidence type="ECO:0000259" key="1">
    <source>
        <dbReference type="Pfam" id="PF01909"/>
    </source>
</evidence>
<dbReference type="InterPro" id="IPR002934">
    <property type="entry name" value="Polymerase_NTP_transf_dom"/>
</dbReference>
<dbReference type="InterPro" id="IPR052548">
    <property type="entry name" value="Type_VII_TA_antitoxin"/>
</dbReference>
<dbReference type="InterPro" id="IPR036390">
    <property type="entry name" value="WH_DNA-bd_sf"/>
</dbReference>
<dbReference type="Pfam" id="PF01909">
    <property type="entry name" value="NTP_transf_2"/>
    <property type="match status" value="1"/>
</dbReference>
<dbReference type="Gene3D" id="1.10.10.10">
    <property type="entry name" value="Winged helix-like DNA-binding domain superfamily/Winged helix DNA-binding domain"/>
    <property type="match status" value="1"/>
</dbReference>
<dbReference type="GO" id="GO:0016779">
    <property type="term" value="F:nucleotidyltransferase activity"/>
    <property type="evidence" value="ECO:0007669"/>
    <property type="project" value="InterPro"/>
</dbReference>
<dbReference type="EMBL" id="CADCTV010000555">
    <property type="protein sequence ID" value="CAA9341824.1"/>
    <property type="molecule type" value="Genomic_DNA"/>
</dbReference>
<dbReference type="SUPFAM" id="SSF46785">
    <property type="entry name" value="Winged helix' DNA-binding domain"/>
    <property type="match status" value="1"/>
</dbReference>
<dbReference type="AlphaFoldDB" id="A0A6J4LTY8"/>
<feature type="domain" description="Polymerase nucleotidyl transferase" evidence="1">
    <location>
        <begin position="103"/>
        <end position="144"/>
    </location>
</feature>
<reference evidence="2" key="1">
    <citation type="submission" date="2020-02" db="EMBL/GenBank/DDBJ databases">
        <authorList>
            <person name="Meier V. D."/>
        </authorList>
    </citation>
    <scope>NUCLEOTIDE SEQUENCE</scope>
    <source>
        <strain evidence="2">AVDCRST_MAG89</strain>
    </source>
</reference>
<gene>
    <name evidence="2" type="ORF">AVDCRST_MAG89-2651</name>
</gene>
<dbReference type="InterPro" id="IPR036388">
    <property type="entry name" value="WH-like_DNA-bd_sf"/>
</dbReference>
<evidence type="ECO:0000313" key="2">
    <source>
        <dbReference type="EMBL" id="CAA9341824.1"/>
    </source>
</evidence>
<protein>
    <recommendedName>
        <fullName evidence="1">Polymerase nucleotidyl transferase domain-containing protein</fullName>
    </recommendedName>
</protein>
<proteinExistence type="predicted"/>
<dbReference type="PANTHER" id="PTHR33933:SF1">
    <property type="entry name" value="PROTEIN ADENYLYLTRANSFERASE MNTA-RELATED"/>
    <property type="match status" value="1"/>
</dbReference>
<dbReference type="CDD" id="cd05403">
    <property type="entry name" value="NT_KNTase_like"/>
    <property type="match status" value="1"/>
</dbReference>
<organism evidence="2">
    <name type="scientific">uncultured Gemmatimonadota bacterium</name>
    <dbReference type="NCBI Taxonomy" id="203437"/>
    <lineage>
        <taxon>Bacteria</taxon>
        <taxon>Pseudomonadati</taxon>
        <taxon>Gemmatimonadota</taxon>
        <taxon>environmental samples</taxon>
    </lineage>
</organism>
<sequence>MLFAPLDGILSSGVRVRALRVLADARQPLSGREIARQAHASRAMTQRGLGELTQLGVVLMEETSAQHLYRLNEKHHLVRDGLLPLFRAERRRADELFGELRRILLEEAGAADGHVLSAYLFGSAARGDDVPGSDLDVLVVTADARDAEAVHDALSARVPALRTYFGVVLSPVVLDLATARRQAGGSDSFLRDAAREGRRIHGVALEELLW</sequence>
<dbReference type="PANTHER" id="PTHR33933">
    <property type="entry name" value="NUCLEOTIDYLTRANSFERASE"/>
    <property type="match status" value="1"/>
</dbReference>
<name>A0A6J4LTY8_9BACT</name>
<accession>A0A6J4LTY8</accession>
<dbReference type="Gene3D" id="3.30.460.10">
    <property type="entry name" value="Beta Polymerase, domain 2"/>
    <property type="match status" value="1"/>
</dbReference>
<dbReference type="SUPFAM" id="SSF81301">
    <property type="entry name" value="Nucleotidyltransferase"/>
    <property type="match status" value="1"/>
</dbReference>
<dbReference type="InterPro" id="IPR043519">
    <property type="entry name" value="NT_sf"/>
</dbReference>